<dbReference type="GO" id="GO:0140647">
    <property type="term" value="P:P450-containing electron transport chain"/>
    <property type="evidence" value="ECO:0007669"/>
    <property type="project" value="InterPro"/>
</dbReference>
<dbReference type="InterPro" id="IPR036010">
    <property type="entry name" value="2Fe-2S_ferredoxin-like_sf"/>
</dbReference>
<accession>B8KV82</accession>
<reference evidence="9" key="1">
    <citation type="journal article" date="2013" name="BMC Microbiol.">
        <title>Taxonomy and evolution of bacteriochlorophyll a-containing members of the OM60/NOR5 clade of marine gammaproteobacteria: description of Luminiphilus syltensis gen. nov., sp. nov., reclassification of Haliea rubra as Pseudohaliea rubra gen. nov., comb. nov., and emendation of Chromatocurvus halotolerans.</title>
        <authorList>
            <person name="Spring S."/>
            <person name="Riedel T."/>
            <person name="Sproer C."/>
            <person name="Yan S."/>
            <person name="Harder J."/>
            <person name="Fuchs B.M."/>
        </authorList>
    </citation>
    <scope>NUCLEOTIDE SEQUENCE [LARGE SCALE GENOMIC DNA]</scope>
    <source>
        <strain evidence="9">NOR51-B</strain>
    </source>
</reference>
<keyword evidence="4" id="KW-0408">Iron</keyword>
<protein>
    <submittedName>
        <fullName evidence="8">Ferredoxin</fullName>
    </submittedName>
</protein>
<dbReference type="PRINTS" id="PR00355">
    <property type="entry name" value="ADRENODOXIN"/>
</dbReference>
<evidence type="ECO:0000313" key="9">
    <source>
        <dbReference type="Proteomes" id="UP000004699"/>
    </source>
</evidence>
<name>B8KV82_9GAMM</name>
<comment type="similarity">
    <text evidence="1">Belongs to the adrenodoxin/putidaredoxin family.</text>
</comment>
<dbReference type="PANTHER" id="PTHR23426">
    <property type="entry name" value="FERREDOXIN/ADRENODOXIN"/>
    <property type="match status" value="1"/>
</dbReference>
<dbReference type="Gene3D" id="3.10.20.30">
    <property type="match status" value="1"/>
</dbReference>
<dbReference type="HOGENOM" id="CLU_082632_5_1_6"/>
<dbReference type="STRING" id="565045.NOR51B_1029"/>
<evidence type="ECO:0000256" key="4">
    <source>
        <dbReference type="ARBA" id="ARBA00023004"/>
    </source>
</evidence>
<dbReference type="AlphaFoldDB" id="B8KV82"/>
<dbReference type="GO" id="GO:0046872">
    <property type="term" value="F:metal ion binding"/>
    <property type="evidence" value="ECO:0007669"/>
    <property type="project" value="UniProtKB-KW"/>
</dbReference>
<feature type="domain" description="2Fe-2S ferredoxin-type" evidence="7">
    <location>
        <begin position="1"/>
        <end position="81"/>
    </location>
</feature>
<dbReference type="SUPFAM" id="SSF54292">
    <property type="entry name" value="2Fe-2S ferredoxin-like"/>
    <property type="match status" value="1"/>
</dbReference>
<sequence>MEVIRDAGFPIEAICGGEGACATCHVHVQSDWYDKLPKPDPKELDSVEVAMTFEPGMSRLSCQILFSDDLNGLNVTLANDDI</sequence>
<keyword evidence="3" id="KW-0479">Metal-binding</keyword>
<dbReference type="EMBL" id="DS999411">
    <property type="protein sequence ID" value="EED35086.1"/>
    <property type="molecule type" value="Genomic_DNA"/>
</dbReference>
<keyword evidence="5" id="KW-0411">Iron-sulfur</keyword>
<keyword evidence="9" id="KW-1185">Reference proteome</keyword>
<dbReference type="eggNOG" id="COG0633">
    <property type="taxonomic scope" value="Bacteria"/>
</dbReference>
<dbReference type="CDD" id="cd00207">
    <property type="entry name" value="fer2"/>
    <property type="match status" value="1"/>
</dbReference>
<evidence type="ECO:0000256" key="5">
    <source>
        <dbReference type="ARBA" id="ARBA00023014"/>
    </source>
</evidence>
<evidence type="ECO:0000256" key="3">
    <source>
        <dbReference type="ARBA" id="ARBA00022723"/>
    </source>
</evidence>
<organism evidence="8 9">
    <name type="scientific">Luminiphilus syltensis NOR5-1B</name>
    <dbReference type="NCBI Taxonomy" id="565045"/>
    <lineage>
        <taxon>Bacteria</taxon>
        <taxon>Pseudomonadati</taxon>
        <taxon>Pseudomonadota</taxon>
        <taxon>Gammaproteobacteria</taxon>
        <taxon>Cellvibrionales</taxon>
        <taxon>Halieaceae</taxon>
        <taxon>Luminiphilus</taxon>
    </lineage>
</organism>
<evidence type="ECO:0000256" key="6">
    <source>
        <dbReference type="ARBA" id="ARBA00034078"/>
    </source>
</evidence>
<gene>
    <name evidence="8" type="primary">fdxB</name>
    <name evidence="8" type="ORF">NOR51B_1029</name>
</gene>
<evidence type="ECO:0000313" key="8">
    <source>
        <dbReference type="EMBL" id="EED35086.1"/>
    </source>
</evidence>
<proteinExistence type="inferred from homology"/>
<dbReference type="InterPro" id="IPR001041">
    <property type="entry name" value="2Fe-2S_ferredoxin-type"/>
</dbReference>
<dbReference type="Proteomes" id="UP000004699">
    <property type="component" value="Unassembled WGS sequence"/>
</dbReference>
<keyword evidence="2" id="KW-0001">2Fe-2S</keyword>
<evidence type="ECO:0000256" key="2">
    <source>
        <dbReference type="ARBA" id="ARBA00022714"/>
    </source>
</evidence>
<dbReference type="Pfam" id="PF00111">
    <property type="entry name" value="Fer2"/>
    <property type="match status" value="1"/>
</dbReference>
<dbReference type="InterPro" id="IPR001055">
    <property type="entry name" value="Adrenodoxin-like"/>
</dbReference>
<evidence type="ECO:0000256" key="1">
    <source>
        <dbReference type="ARBA" id="ARBA00010914"/>
    </source>
</evidence>
<dbReference type="GO" id="GO:0051537">
    <property type="term" value="F:2 iron, 2 sulfur cluster binding"/>
    <property type="evidence" value="ECO:0007669"/>
    <property type="project" value="UniProtKB-KW"/>
</dbReference>
<comment type="cofactor">
    <cofactor evidence="6">
        <name>[2Fe-2S] cluster</name>
        <dbReference type="ChEBI" id="CHEBI:190135"/>
    </cofactor>
</comment>
<evidence type="ECO:0000259" key="7">
    <source>
        <dbReference type="PROSITE" id="PS51085"/>
    </source>
</evidence>
<dbReference type="PANTHER" id="PTHR23426:SF65">
    <property type="entry name" value="FERREDOXIN-2, MITOCHONDRIAL"/>
    <property type="match status" value="1"/>
</dbReference>
<dbReference type="GO" id="GO:0009055">
    <property type="term" value="F:electron transfer activity"/>
    <property type="evidence" value="ECO:0007669"/>
    <property type="project" value="TreeGrafter"/>
</dbReference>
<dbReference type="InterPro" id="IPR012675">
    <property type="entry name" value="Beta-grasp_dom_sf"/>
</dbReference>
<dbReference type="PROSITE" id="PS51085">
    <property type="entry name" value="2FE2S_FER_2"/>
    <property type="match status" value="1"/>
</dbReference>